<protein>
    <recommendedName>
        <fullName evidence="4">Histidine kinase domain-containing protein</fullName>
    </recommendedName>
</protein>
<dbReference type="Gene3D" id="3.30.565.10">
    <property type="entry name" value="Histidine kinase-like ATPase, C-terminal domain"/>
    <property type="match status" value="1"/>
</dbReference>
<evidence type="ECO:0000256" key="1">
    <source>
        <dbReference type="ARBA" id="ARBA00022679"/>
    </source>
</evidence>
<dbReference type="SUPFAM" id="SSF55874">
    <property type="entry name" value="ATPase domain of HSP90 chaperone/DNA topoisomerase II/histidine kinase"/>
    <property type="match status" value="1"/>
</dbReference>
<dbReference type="InterPro" id="IPR036890">
    <property type="entry name" value="HATPase_C_sf"/>
</dbReference>
<dbReference type="InterPro" id="IPR050482">
    <property type="entry name" value="Sensor_HK_TwoCompSys"/>
</dbReference>
<keyword evidence="3" id="KW-0902">Two-component regulatory system</keyword>
<dbReference type="AlphaFoldDB" id="A0A7Y0AH43"/>
<keyword evidence="2" id="KW-0418">Kinase</keyword>
<name>A0A7Y0AH43_9BACT</name>
<dbReference type="RefSeq" id="WP_169532916.1">
    <property type="nucleotide sequence ID" value="NZ_JABBGH010000003.1"/>
</dbReference>
<dbReference type="GO" id="GO:0000160">
    <property type="term" value="P:phosphorelay signal transduction system"/>
    <property type="evidence" value="ECO:0007669"/>
    <property type="project" value="UniProtKB-KW"/>
</dbReference>
<keyword evidence="6" id="KW-1185">Reference proteome</keyword>
<dbReference type="Pfam" id="PF02518">
    <property type="entry name" value="HATPase_c"/>
    <property type="match status" value="1"/>
</dbReference>
<gene>
    <name evidence="5" type="ORF">HHL22_18685</name>
</gene>
<reference evidence="5 6" key="1">
    <citation type="submission" date="2020-04" db="EMBL/GenBank/DDBJ databases">
        <title>Hymenobacter polaris sp. nov., isolated from Arctic soil.</title>
        <authorList>
            <person name="Dahal R.H."/>
        </authorList>
    </citation>
    <scope>NUCLEOTIDE SEQUENCE [LARGE SCALE GENOMIC DNA]</scope>
    <source>
        <strain evidence="5 6">RP-2-7</strain>
    </source>
</reference>
<dbReference type="InterPro" id="IPR003594">
    <property type="entry name" value="HATPase_dom"/>
</dbReference>
<sequence length="494" mass="54403">MEQLAEPRPAAADAPATERTEALRQNRDLLRAIAETQTASLSAFKALRDAHGRLVDLEFLFANSVAIALAGGRPLVGQRYLSLFPEAVDLGLWDDFCRVIETGELAERELIYPEDTEKACFSVTVIRLGTDGLLVRSEDITNRKLAEQEHTKALRLLAQSEAVANMGSWDYEPTSGRVTWSAGMYRLYEQPPDYPTTPPHYLHFVVAEDRPLAERLVSGLRAGAQALDETLRLQVGSVVKTVRVKAVLLPGAPGQPERMLGVDLDISDVHRLEAENQALRLDQQQGLLLAILQAQEAERNRLAESLHNGLGQLLYAIKLQVGQLDVPALHALPALHGVRAHVDRLLTEAIKQTRTLSHELMPTLLTEQGLGPALRDLCRNLTTPQCHFTCQVWLGEQPLSQPLQIAVYRLAQELTHNIAKHAQASQAGLECEVLPGWLSLRAEDNGRGFDPATTPKGLGLRLLYDAVSLLNGSLLLDSSPEHGTHIRLRIPLTL</sequence>
<dbReference type="EMBL" id="JABBGH010000003">
    <property type="protein sequence ID" value="NML67236.1"/>
    <property type="molecule type" value="Genomic_DNA"/>
</dbReference>
<dbReference type="GO" id="GO:0016301">
    <property type="term" value="F:kinase activity"/>
    <property type="evidence" value="ECO:0007669"/>
    <property type="project" value="UniProtKB-KW"/>
</dbReference>
<dbReference type="Gene3D" id="3.30.450.20">
    <property type="entry name" value="PAS domain"/>
    <property type="match status" value="2"/>
</dbReference>
<dbReference type="SUPFAM" id="SSF55785">
    <property type="entry name" value="PYP-like sensor domain (PAS domain)"/>
    <property type="match status" value="1"/>
</dbReference>
<dbReference type="PROSITE" id="PS50109">
    <property type="entry name" value="HIS_KIN"/>
    <property type="match status" value="1"/>
</dbReference>
<evidence type="ECO:0000256" key="3">
    <source>
        <dbReference type="ARBA" id="ARBA00023012"/>
    </source>
</evidence>
<dbReference type="InterPro" id="IPR005467">
    <property type="entry name" value="His_kinase_dom"/>
</dbReference>
<dbReference type="CDD" id="cd16917">
    <property type="entry name" value="HATPase_UhpB-NarQ-NarX-like"/>
    <property type="match status" value="1"/>
</dbReference>
<dbReference type="Gene3D" id="1.20.5.1930">
    <property type="match status" value="1"/>
</dbReference>
<dbReference type="InterPro" id="IPR035965">
    <property type="entry name" value="PAS-like_dom_sf"/>
</dbReference>
<evidence type="ECO:0000313" key="5">
    <source>
        <dbReference type="EMBL" id="NML67236.1"/>
    </source>
</evidence>
<feature type="domain" description="Histidine kinase" evidence="4">
    <location>
        <begin position="407"/>
        <end position="494"/>
    </location>
</feature>
<organism evidence="5 6">
    <name type="scientific">Hymenobacter polaris</name>
    <dbReference type="NCBI Taxonomy" id="2682546"/>
    <lineage>
        <taxon>Bacteria</taxon>
        <taxon>Pseudomonadati</taxon>
        <taxon>Bacteroidota</taxon>
        <taxon>Cytophagia</taxon>
        <taxon>Cytophagales</taxon>
        <taxon>Hymenobacteraceae</taxon>
        <taxon>Hymenobacter</taxon>
    </lineage>
</organism>
<proteinExistence type="predicted"/>
<keyword evidence="1" id="KW-0808">Transferase</keyword>
<evidence type="ECO:0000259" key="4">
    <source>
        <dbReference type="PROSITE" id="PS50109"/>
    </source>
</evidence>
<evidence type="ECO:0000313" key="6">
    <source>
        <dbReference type="Proteomes" id="UP000559626"/>
    </source>
</evidence>
<accession>A0A7Y0AH43</accession>
<comment type="caution">
    <text evidence="5">The sequence shown here is derived from an EMBL/GenBank/DDBJ whole genome shotgun (WGS) entry which is preliminary data.</text>
</comment>
<evidence type="ECO:0000256" key="2">
    <source>
        <dbReference type="ARBA" id="ARBA00022777"/>
    </source>
</evidence>
<dbReference type="Proteomes" id="UP000559626">
    <property type="component" value="Unassembled WGS sequence"/>
</dbReference>
<dbReference type="PANTHER" id="PTHR24421">
    <property type="entry name" value="NITRATE/NITRITE SENSOR PROTEIN NARX-RELATED"/>
    <property type="match status" value="1"/>
</dbReference>